<dbReference type="InterPro" id="IPR009003">
    <property type="entry name" value="Peptidase_S1_PA"/>
</dbReference>
<proteinExistence type="predicted"/>
<dbReference type="Gene3D" id="2.40.10.120">
    <property type="match status" value="1"/>
</dbReference>
<evidence type="ECO:0000256" key="1">
    <source>
        <dbReference type="ARBA" id="ARBA00022670"/>
    </source>
</evidence>
<feature type="region of interest" description="Disordered" evidence="3">
    <location>
        <begin position="1"/>
        <end position="52"/>
    </location>
</feature>
<dbReference type="RefSeq" id="WP_284291235.1">
    <property type="nucleotide sequence ID" value="NZ_BSUK01000001.1"/>
</dbReference>
<dbReference type="EMBL" id="BSUK01000001">
    <property type="protein sequence ID" value="GMA22309.1"/>
    <property type="molecule type" value="Genomic_DNA"/>
</dbReference>
<dbReference type="SUPFAM" id="SSF50494">
    <property type="entry name" value="Trypsin-like serine proteases"/>
    <property type="match status" value="1"/>
</dbReference>
<dbReference type="InterPro" id="IPR001940">
    <property type="entry name" value="Peptidase_S1C"/>
</dbReference>
<feature type="compositionally biased region" description="Gly residues" evidence="3">
    <location>
        <begin position="10"/>
        <end position="21"/>
    </location>
</feature>
<accession>A0ABQ6HXT5</accession>
<dbReference type="Pfam" id="PF13365">
    <property type="entry name" value="Trypsin_2"/>
    <property type="match status" value="1"/>
</dbReference>
<gene>
    <name evidence="4" type="ORF">GCM10025864_00680</name>
</gene>
<evidence type="ECO:0008006" key="6">
    <source>
        <dbReference type="Google" id="ProtNLM"/>
    </source>
</evidence>
<dbReference type="PANTHER" id="PTHR43343:SF3">
    <property type="entry name" value="PROTEASE DO-LIKE 8, CHLOROPLASTIC"/>
    <property type="match status" value="1"/>
</dbReference>
<keyword evidence="5" id="KW-1185">Reference proteome</keyword>
<keyword evidence="1" id="KW-0645">Protease</keyword>
<dbReference type="Proteomes" id="UP001157091">
    <property type="component" value="Unassembled WGS sequence"/>
</dbReference>
<name>A0ABQ6HXT5_9MICO</name>
<evidence type="ECO:0000256" key="2">
    <source>
        <dbReference type="ARBA" id="ARBA00022801"/>
    </source>
</evidence>
<evidence type="ECO:0000313" key="5">
    <source>
        <dbReference type="Proteomes" id="UP001157091"/>
    </source>
</evidence>
<evidence type="ECO:0000313" key="4">
    <source>
        <dbReference type="EMBL" id="GMA22309.1"/>
    </source>
</evidence>
<comment type="caution">
    <text evidence="4">The sequence shown here is derived from an EMBL/GenBank/DDBJ whole genome shotgun (WGS) entry which is preliminary data.</text>
</comment>
<feature type="compositionally biased region" description="Low complexity" evidence="3">
    <location>
        <begin position="22"/>
        <end position="52"/>
    </location>
</feature>
<organism evidence="4 5">
    <name type="scientific">Luteimicrobium album</name>
    <dbReference type="NCBI Taxonomy" id="1054550"/>
    <lineage>
        <taxon>Bacteria</taxon>
        <taxon>Bacillati</taxon>
        <taxon>Actinomycetota</taxon>
        <taxon>Actinomycetes</taxon>
        <taxon>Micrococcales</taxon>
        <taxon>Luteimicrobium</taxon>
    </lineage>
</organism>
<evidence type="ECO:0000256" key="3">
    <source>
        <dbReference type="SAM" id="MobiDB-lite"/>
    </source>
</evidence>
<keyword evidence="2" id="KW-0378">Hydrolase</keyword>
<dbReference type="PANTHER" id="PTHR43343">
    <property type="entry name" value="PEPTIDASE S12"/>
    <property type="match status" value="1"/>
</dbReference>
<sequence length="275" mass="26519">MPSGAPDGATGPGSDGTGSDGTGSAPDTGSGSSSGAASGTSTALEQTTATSSEAAGVVVVEAIVDGGRAEAAGTGIVLSADGEVLTNAHVVEGATEVRVVDTATGTTYTATITGESTSHDVAVLQLADASGLTTATLDEDDDLAVGDDVTAVGNSEGTGVLRAADGTVTALDETITTSPEYGETSETLTGLIEVDADVVSGDSGGALLDADGEVVGLTTAATSGTADVEGYAIDIDEALAVVHEILGETSTGVSDTAYVVLPDGDLLTIGGRGEY</sequence>
<protein>
    <recommendedName>
        <fullName evidence="6">Serine protease</fullName>
    </recommendedName>
</protein>
<dbReference type="PRINTS" id="PR00834">
    <property type="entry name" value="PROTEASES2C"/>
</dbReference>
<reference evidence="5" key="1">
    <citation type="journal article" date="2019" name="Int. J. Syst. Evol. Microbiol.">
        <title>The Global Catalogue of Microorganisms (GCM) 10K type strain sequencing project: providing services to taxonomists for standard genome sequencing and annotation.</title>
        <authorList>
            <consortium name="The Broad Institute Genomics Platform"/>
            <consortium name="The Broad Institute Genome Sequencing Center for Infectious Disease"/>
            <person name="Wu L."/>
            <person name="Ma J."/>
        </authorList>
    </citation>
    <scope>NUCLEOTIDE SEQUENCE [LARGE SCALE GENOMIC DNA]</scope>
    <source>
        <strain evidence="5">NBRC 106348</strain>
    </source>
</reference>
<dbReference type="InterPro" id="IPR051201">
    <property type="entry name" value="Chloro_Bact_Ser_Proteases"/>
</dbReference>